<keyword evidence="2" id="KW-0732">Signal</keyword>
<proteinExistence type="predicted"/>
<sequence>MPAYWTRIRMSCSLSHLFALEPGASAHPGSVCARPGGFILGLLCTGMYASVLVYVPYRHVFPVSLSLRFFQLSSHNGMNNSGDSNNNNKKKKKKKK</sequence>
<feature type="signal peptide" evidence="2">
    <location>
        <begin position="1"/>
        <end position="26"/>
    </location>
</feature>
<accession>A0A8H7YLA3</accession>
<evidence type="ECO:0000313" key="4">
    <source>
        <dbReference type="Proteomes" id="UP000670092"/>
    </source>
</evidence>
<dbReference type="AlphaFoldDB" id="A0A8H7YLA3"/>
<reference evidence="3 4" key="1">
    <citation type="submission" date="2021-01" db="EMBL/GenBank/DDBJ databases">
        <title>Chromosome-level genome assembly of a human fungal pathogen reveals clustering of transcriptionally co-regulated genes.</title>
        <authorList>
            <person name="Voorhies M."/>
            <person name="Cohen S."/>
            <person name="Shea T.P."/>
            <person name="Petrus S."/>
            <person name="Munoz J.F."/>
            <person name="Poplawski S."/>
            <person name="Goldman W.E."/>
            <person name="Michael T."/>
            <person name="Cuomo C.A."/>
            <person name="Sil A."/>
            <person name="Beyhan S."/>
        </authorList>
    </citation>
    <scope>NUCLEOTIDE SEQUENCE [LARGE SCALE GENOMIC DNA]</scope>
    <source>
        <strain evidence="3 4">G184AR</strain>
    </source>
</reference>
<evidence type="ECO:0000313" key="3">
    <source>
        <dbReference type="EMBL" id="KAG5293557.1"/>
    </source>
</evidence>
<dbReference type="Proteomes" id="UP000670092">
    <property type="component" value="Unassembled WGS sequence"/>
</dbReference>
<name>A0A8H7YLA3_AJECA</name>
<feature type="region of interest" description="Disordered" evidence="1">
    <location>
        <begin position="74"/>
        <end position="96"/>
    </location>
</feature>
<gene>
    <name evidence="3" type="ORF">I7I52_04908</name>
</gene>
<dbReference type="VEuPathDB" id="FungiDB:I7I52_04908"/>
<evidence type="ECO:0000256" key="1">
    <source>
        <dbReference type="SAM" id="MobiDB-lite"/>
    </source>
</evidence>
<organism evidence="3 4">
    <name type="scientific">Ajellomyces capsulatus</name>
    <name type="common">Darling's disease fungus</name>
    <name type="synonym">Histoplasma capsulatum</name>
    <dbReference type="NCBI Taxonomy" id="5037"/>
    <lineage>
        <taxon>Eukaryota</taxon>
        <taxon>Fungi</taxon>
        <taxon>Dikarya</taxon>
        <taxon>Ascomycota</taxon>
        <taxon>Pezizomycotina</taxon>
        <taxon>Eurotiomycetes</taxon>
        <taxon>Eurotiomycetidae</taxon>
        <taxon>Onygenales</taxon>
        <taxon>Ajellomycetaceae</taxon>
        <taxon>Histoplasma</taxon>
    </lineage>
</organism>
<comment type="caution">
    <text evidence="3">The sequence shown here is derived from an EMBL/GenBank/DDBJ whole genome shotgun (WGS) entry which is preliminary data.</text>
</comment>
<feature type="compositionally biased region" description="Polar residues" evidence="1">
    <location>
        <begin position="74"/>
        <end position="84"/>
    </location>
</feature>
<dbReference type="EMBL" id="JAEVHI010000004">
    <property type="protein sequence ID" value="KAG5293557.1"/>
    <property type="molecule type" value="Genomic_DNA"/>
</dbReference>
<feature type="chain" id="PRO_5034108347" evidence="2">
    <location>
        <begin position="27"/>
        <end position="96"/>
    </location>
</feature>
<protein>
    <submittedName>
        <fullName evidence="3">Uncharacterized protein</fullName>
    </submittedName>
</protein>
<evidence type="ECO:0000256" key="2">
    <source>
        <dbReference type="SAM" id="SignalP"/>
    </source>
</evidence>